<gene>
    <name evidence="1" type="ordered locus">Fleli_2058</name>
</gene>
<dbReference type="EMBL" id="CP003345">
    <property type="protein sequence ID" value="AFM04441.1"/>
    <property type="molecule type" value="Genomic_DNA"/>
</dbReference>
<evidence type="ECO:0000313" key="1">
    <source>
        <dbReference type="EMBL" id="AFM04441.1"/>
    </source>
</evidence>
<reference evidence="2" key="1">
    <citation type="submission" date="2012-06" db="EMBL/GenBank/DDBJ databases">
        <title>The complete genome of Flexibacter litoralis DSM 6794.</title>
        <authorList>
            <person name="Lucas S."/>
            <person name="Copeland A."/>
            <person name="Lapidus A."/>
            <person name="Glavina del Rio T."/>
            <person name="Dalin E."/>
            <person name="Tice H."/>
            <person name="Bruce D."/>
            <person name="Goodwin L."/>
            <person name="Pitluck S."/>
            <person name="Peters L."/>
            <person name="Ovchinnikova G."/>
            <person name="Lu M."/>
            <person name="Kyrpides N."/>
            <person name="Mavromatis K."/>
            <person name="Ivanova N."/>
            <person name="Brettin T."/>
            <person name="Detter J.C."/>
            <person name="Han C."/>
            <person name="Larimer F."/>
            <person name="Land M."/>
            <person name="Hauser L."/>
            <person name="Markowitz V."/>
            <person name="Cheng J.-F."/>
            <person name="Hugenholtz P."/>
            <person name="Woyke T."/>
            <person name="Wu D."/>
            <person name="Spring S."/>
            <person name="Lang E."/>
            <person name="Kopitz M."/>
            <person name="Brambilla E."/>
            <person name="Klenk H.-P."/>
            <person name="Eisen J.A."/>
        </authorList>
    </citation>
    <scope>NUCLEOTIDE SEQUENCE [LARGE SCALE GENOMIC DNA]</scope>
    <source>
        <strain evidence="2">ATCC 23117 / DSM 6794 / NBRC 15988 / NCIMB 1366 / Sio-4</strain>
    </source>
</reference>
<sequence length="46" mass="5478">MYILALINSRNVQFCETTNHLNPKVKNKSNETKIQNFYRTSELNFD</sequence>
<keyword evidence="2" id="KW-1185">Reference proteome</keyword>
<name>I4AKF6_BERLS</name>
<accession>I4AKF6</accession>
<protein>
    <submittedName>
        <fullName evidence="1">Uncharacterized protein</fullName>
    </submittedName>
</protein>
<dbReference type="AlphaFoldDB" id="I4AKF6"/>
<dbReference type="KEGG" id="fli:Fleli_2058"/>
<evidence type="ECO:0000313" key="2">
    <source>
        <dbReference type="Proteomes" id="UP000006054"/>
    </source>
</evidence>
<organism evidence="1 2">
    <name type="scientific">Bernardetia litoralis (strain ATCC 23117 / DSM 6794 / NBRC 15988 / NCIMB 1366 / Fx l1 / Sio-4)</name>
    <name type="common">Flexibacter litoralis</name>
    <dbReference type="NCBI Taxonomy" id="880071"/>
    <lineage>
        <taxon>Bacteria</taxon>
        <taxon>Pseudomonadati</taxon>
        <taxon>Bacteroidota</taxon>
        <taxon>Cytophagia</taxon>
        <taxon>Cytophagales</taxon>
        <taxon>Bernardetiaceae</taxon>
        <taxon>Bernardetia</taxon>
    </lineage>
</organism>
<proteinExistence type="predicted"/>
<dbReference type="Proteomes" id="UP000006054">
    <property type="component" value="Chromosome"/>
</dbReference>
<dbReference type="HOGENOM" id="CLU_3183968_0_0_10"/>